<accession>A0AAC9YPE4</accession>
<dbReference type="EMBL" id="CP023147">
    <property type="protein sequence ID" value="ASW93083.1"/>
    <property type="molecule type" value="Genomic_DNA"/>
</dbReference>
<evidence type="ECO:0000313" key="2">
    <source>
        <dbReference type="Proteomes" id="UP000216246"/>
    </source>
</evidence>
<name>A0AAC9YPE4_9MYCO</name>
<evidence type="ECO:0000313" key="1">
    <source>
        <dbReference type="EMBL" id="ASW93083.1"/>
    </source>
</evidence>
<dbReference type="AlphaFoldDB" id="A0AAC9YPE4"/>
<sequence length="78" mass="8640">MQGPFGYVLTPSNHKENTVSAIPFPYGASPPTTDAAERVRELEIQARRFRAIIAEQDAELAKRDKLINELITEAADKA</sequence>
<dbReference type="Proteomes" id="UP000216246">
    <property type="component" value="Chromosome"/>
</dbReference>
<proteinExistence type="predicted"/>
<protein>
    <submittedName>
        <fullName evidence="1">Uncharacterized protein</fullName>
    </submittedName>
</protein>
<organism evidence="1 2">
    <name type="scientific">Mycobacterium marseillense</name>
    <dbReference type="NCBI Taxonomy" id="701042"/>
    <lineage>
        <taxon>Bacteria</taxon>
        <taxon>Bacillati</taxon>
        <taxon>Actinomycetota</taxon>
        <taxon>Actinomycetes</taxon>
        <taxon>Mycobacteriales</taxon>
        <taxon>Mycobacteriaceae</taxon>
        <taxon>Mycobacterium</taxon>
        <taxon>Mycobacterium avium complex (MAC)</taxon>
    </lineage>
</organism>
<reference evidence="1 2" key="1">
    <citation type="submission" date="2017-08" db="EMBL/GenBank/DDBJ databases">
        <title>Phylogentic analysis of Mycobacterium avium complex whole genomes.</title>
        <authorList>
            <person name="Caverly L.J."/>
            <person name="Spilker T."/>
            <person name="LiPuma J."/>
        </authorList>
    </citation>
    <scope>NUCLEOTIDE SEQUENCE [LARGE SCALE GENOMIC DNA]</scope>
    <source>
        <strain evidence="1 2">FLAC0026</strain>
    </source>
</reference>
<gene>
    <name evidence="1" type="ORF">CKJ54_16395</name>
</gene>
<dbReference type="KEGG" id="mmal:CKJ54_16395"/>